<evidence type="ECO:0000313" key="5">
    <source>
        <dbReference type="Proteomes" id="UP000325081"/>
    </source>
</evidence>
<keyword evidence="5" id="KW-1185">Reference proteome</keyword>
<organism evidence="4 5">
    <name type="scientific">Striga asiatica</name>
    <name type="common">Asiatic witchweed</name>
    <name type="synonym">Buchnera asiatica</name>
    <dbReference type="NCBI Taxonomy" id="4170"/>
    <lineage>
        <taxon>Eukaryota</taxon>
        <taxon>Viridiplantae</taxon>
        <taxon>Streptophyta</taxon>
        <taxon>Embryophyta</taxon>
        <taxon>Tracheophyta</taxon>
        <taxon>Spermatophyta</taxon>
        <taxon>Magnoliopsida</taxon>
        <taxon>eudicotyledons</taxon>
        <taxon>Gunneridae</taxon>
        <taxon>Pentapetalae</taxon>
        <taxon>asterids</taxon>
        <taxon>lamiids</taxon>
        <taxon>Lamiales</taxon>
        <taxon>Orobanchaceae</taxon>
        <taxon>Buchnereae</taxon>
        <taxon>Striga</taxon>
    </lineage>
</organism>
<dbReference type="Pfam" id="PF14686">
    <property type="entry name" value="fn3_3"/>
    <property type="match status" value="1"/>
</dbReference>
<dbReference type="SUPFAM" id="SSF49452">
    <property type="entry name" value="Starch-binding domain-like"/>
    <property type="match status" value="1"/>
</dbReference>
<feature type="domain" description="Rhamnogalacturonan lyase" evidence="2">
    <location>
        <begin position="154"/>
        <end position="342"/>
    </location>
</feature>
<gene>
    <name evidence="4" type="ORF">STAS_31656</name>
</gene>
<sequence length="346" mass="39677">MDPPVGFWMVIPSDEFRTGGPFKQNLTSHVGPTTLSVFISAHYTGDELVPKFGQGEAWTKVFGPVFIYLNSVMDGDNPLTLWDDAKRQDYQFWTRADEMGYFAINYVRTGDYNLYAFVPGFIGDYRYDDIITITPGCEIEMGEIVYEPLRDGPTVWEIGIPDRTAAEYYVPDPDPKYVNKLYVNHPDRFRQYGLWERYSELYPTQDLVYTVGQSDYTKDWFFAQVTRKKDNNTYQGTTWQIKFALDTVDQNGTYKLRVALASASLAELQVRVNNPSTNRPLFSSGLIGRDNSIARHGIHGLYWLYNIDIGGGMLVQGENTIYLTQPRSQSPFQAIMYDYIRLEAPS</sequence>
<dbReference type="GO" id="GO:0030246">
    <property type="term" value="F:carbohydrate binding"/>
    <property type="evidence" value="ECO:0007669"/>
    <property type="project" value="InterPro"/>
</dbReference>
<evidence type="ECO:0000259" key="2">
    <source>
        <dbReference type="Pfam" id="PF14683"/>
    </source>
</evidence>
<dbReference type="OrthoDB" id="2130367at2759"/>
<evidence type="ECO:0000256" key="1">
    <source>
        <dbReference type="ARBA" id="ARBA00022729"/>
    </source>
</evidence>
<dbReference type="PANTHER" id="PTHR32018">
    <property type="entry name" value="RHAMNOGALACTURONATE LYASE FAMILY PROTEIN"/>
    <property type="match status" value="1"/>
</dbReference>
<dbReference type="InterPro" id="IPR013784">
    <property type="entry name" value="Carb-bd-like_fold"/>
</dbReference>
<keyword evidence="1" id="KW-0732">Signal</keyword>
<dbReference type="Proteomes" id="UP000325081">
    <property type="component" value="Unassembled WGS sequence"/>
</dbReference>
<dbReference type="Pfam" id="PF14683">
    <property type="entry name" value="CBM-like"/>
    <property type="match status" value="1"/>
</dbReference>
<dbReference type="InterPro" id="IPR051850">
    <property type="entry name" value="Polysacch_Lyase_4"/>
</dbReference>
<comment type="caution">
    <text evidence="4">The sequence shown here is derived from an EMBL/GenBank/DDBJ whole genome shotgun (WGS) entry which is preliminary data.</text>
</comment>
<name>A0A5A7RCR6_STRAF</name>
<reference evidence="5" key="1">
    <citation type="journal article" date="2019" name="Curr. Biol.">
        <title>Genome Sequence of Striga asiatica Provides Insight into the Evolution of Plant Parasitism.</title>
        <authorList>
            <person name="Yoshida S."/>
            <person name="Kim S."/>
            <person name="Wafula E.K."/>
            <person name="Tanskanen J."/>
            <person name="Kim Y.M."/>
            <person name="Honaas L."/>
            <person name="Yang Z."/>
            <person name="Spallek T."/>
            <person name="Conn C.E."/>
            <person name="Ichihashi Y."/>
            <person name="Cheong K."/>
            <person name="Cui S."/>
            <person name="Der J.P."/>
            <person name="Gundlach H."/>
            <person name="Jiao Y."/>
            <person name="Hori C."/>
            <person name="Ishida J.K."/>
            <person name="Kasahara H."/>
            <person name="Kiba T."/>
            <person name="Kim M.S."/>
            <person name="Koo N."/>
            <person name="Laohavisit A."/>
            <person name="Lee Y.H."/>
            <person name="Lumba S."/>
            <person name="McCourt P."/>
            <person name="Mortimer J.C."/>
            <person name="Mutuku J.M."/>
            <person name="Nomura T."/>
            <person name="Sasaki-Sekimoto Y."/>
            <person name="Seto Y."/>
            <person name="Wang Y."/>
            <person name="Wakatake T."/>
            <person name="Sakakibara H."/>
            <person name="Demura T."/>
            <person name="Yamaguchi S."/>
            <person name="Yoneyama K."/>
            <person name="Manabe R.I."/>
            <person name="Nelson D.C."/>
            <person name="Schulman A.H."/>
            <person name="Timko M.P."/>
            <person name="dePamphilis C.W."/>
            <person name="Choi D."/>
            <person name="Shirasu K."/>
        </authorList>
    </citation>
    <scope>NUCLEOTIDE SEQUENCE [LARGE SCALE GENOMIC DNA]</scope>
    <source>
        <strain evidence="5">cv. UVA1</strain>
    </source>
</reference>
<dbReference type="CDD" id="cd10317">
    <property type="entry name" value="RGL4_C"/>
    <property type="match status" value="1"/>
</dbReference>
<proteinExistence type="predicted"/>
<dbReference type="InterPro" id="IPR008979">
    <property type="entry name" value="Galactose-bd-like_sf"/>
</dbReference>
<feature type="domain" description="Rhamnogalacturonan lyase" evidence="3">
    <location>
        <begin position="82"/>
        <end position="140"/>
    </location>
</feature>
<evidence type="ECO:0000313" key="4">
    <source>
        <dbReference type="EMBL" id="GER54094.1"/>
    </source>
</evidence>
<keyword evidence="4" id="KW-0456">Lyase</keyword>
<dbReference type="CDD" id="cd10316">
    <property type="entry name" value="RGL4_M"/>
    <property type="match status" value="1"/>
</dbReference>
<accession>A0A5A7RCR6</accession>
<evidence type="ECO:0000259" key="3">
    <source>
        <dbReference type="Pfam" id="PF14686"/>
    </source>
</evidence>
<dbReference type="Gene3D" id="2.60.120.260">
    <property type="entry name" value="Galactose-binding domain-like"/>
    <property type="match status" value="1"/>
</dbReference>
<dbReference type="AlphaFoldDB" id="A0A5A7RCR6"/>
<dbReference type="EMBL" id="BKCP01010959">
    <property type="protein sequence ID" value="GER54094.1"/>
    <property type="molecule type" value="Genomic_DNA"/>
</dbReference>
<protein>
    <submittedName>
        <fullName evidence="4">Rhamnogalacturonate lyase</fullName>
    </submittedName>
</protein>
<dbReference type="GO" id="GO:0016829">
    <property type="term" value="F:lyase activity"/>
    <property type="evidence" value="ECO:0007669"/>
    <property type="project" value="UniProtKB-KW"/>
</dbReference>
<dbReference type="InterPro" id="IPR029413">
    <property type="entry name" value="RG-lyase_II"/>
</dbReference>
<dbReference type="SUPFAM" id="SSF49785">
    <property type="entry name" value="Galactose-binding domain-like"/>
    <property type="match status" value="1"/>
</dbReference>
<dbReference type="InterPro" id="IPR029411">
    <property type="entry name" value="RG-lyase_III"/>
</dbReference>
<dbReference type="PANTHER" id="PTHR32018:SF54">
    <property type="entry name" value="RHAMNOGALACTURONATE LYASE B ISOFORM X1-RELATED"/>
    <property type="match status" value="1"/>
</dbReference>
<dbReference type="Gene3D" id="2.60.40.1120">
    <property type="entry name" value="Carboxypeptidase-like, regulatory domain"/>
    <property type="match status" value="1"/>
</dbReference>